<comment type="cofactor">
    <cofactor evidence="1">
        <name>Mn(2+)</name>
        <dbReference type="ChEBI" id="CHEBI:29035"/>
    </cofactor>
</comment>
<dbReference type="SUPFAM" id="SSF140586">
    <property type="entry name" value="Dcp2 domain-like"/>
    <property type="match status" value="1"/>
</dbReference>
<gene>
    <name evidence="11" type="ORF">HDK90DRAFT_554727</name>
</gene>
<feature type="compositionally biased region" description="Polar residues" evidence="9">
    <location>
        <begin position="756"/>
        <end position="766"/>
    </location>
</feature>
<dbReference type="InterPro" id="IPR020084">
    <property type="entry name" value="NUDIX_hydrolase_CS"/>
</dbReference>
<dbReference type="Proteomes" id="UP001492380">
    <property type="component" value="Unassembled WGS sequence"/>
</dbReference>
<keyword evidence="4" id="KW-0963">Cytoplasm</keyword>
<dbReference type="PROSITE" id="PS00893">
    <property type="entry name" value="NUDIX_BOX"/>
    <property type="match status" value="1"/>
</dbReference>
<comment type="caution">
    <text evidence="11">The sequence shown here is derived from an EMBL/GenBank/DDBJ whole genome shotgun (WGS) entry which is preliminary data.</text>
</comment>
<dbReference type="Gene3D" id="1.10.10.1050">
    <property type="entry name" value="Dcp2, box A domain"/>
    <property type="match status" value="1"/>
</dbReference>
<evidence type="ECO:0000259" key="10">
    <source>
        <dbReference type="PROSITE" id="PS51462"/>
    </source>
</evidence>
<keyword evidence="7" id="KW-0694">RNA-binding</keyword>
<feature type="region of interest" description="Disordered" evidence="9">
    <location>
        <begin position="343"/>
        <end position="364"/>
    </location>
</feature>
<feature type="compositionally biased region" description="Basic and acidic residues" evidence="9">
    <location>
        <begin position="854"/>
        <end position="865"/>
    </location>
</feature>
<organism evidence="11 12">
    <name type="scientific">Phyllosticta capitalensis</name>
    <dbReference type="NCBI Taxonomy" id="121624"/>
    <lineage>
        <taxon>Eukaryota</taxon>
        <taxon>Fungi</taxon>
        <taxon>Dikarya</taxon>
        <taxon>Ascomycota</taxon>
        <taxon>Pezizomycotina</taxon>
        <taxon>Dothideomycetes</taxon>
        <taxon>Dothideomycetes incertae sedis</taxon>
        <taxon>Botryosphaeriales</taxon>
        <taxon>Phyllostictaceae</taxon>
        <taxon>Phyllosticta</taxon>
    </lineage>
</organism>
<evidence type="ECO:0000256" key="8">
    <source>
        <dbReference type="ARBA" id="ARBA00023211"/>
    </source>
</evidence>
<evidence type="ECO:0000256" key="1">
    <source>
        <dbReference type="ARBA" id="ARBA00001936"/>
    </source>
</evidence>
<evidence type="ECO:0000256" key="9">
    <source>
        <dbReference type="SAM" id="MobiDB-lite"/>
    </source>
</evidence>
<dbReference type="Pfam" id="PF05026">
    <property type="entry name" value="DCP2"/>
    <property type="match status" value="1"/>
</dbReference>
<dbReference type="InterPro" id="IPR044099">
    <property type="entry name" value="Dcp2_NUDIX"/>
</dbReference>
<dbReference type="Gene3D" id="3.90.79.10">
    <property type="entry name" value="Nucleoside Triphosphate Pyrophosphohydrolase"/>
    <property type="match status" value="1"/>
</dbReference>
<protein>
    <recommendedName>
        <fullName evidence="10">Nudix hydrolase domain-containing protein</fullName>
    </recommendedName>
</protein>
<feature type="region of interest" description="Disordered" evidence="9">
    <location>
        <begin position="380"/>
        <end position="582"/>
    </location>
</feature>
<evidence type="ECO:0000256" key="4">
    <source>
        <dbReference type="ARBA" id="ARBA00022490"/>
    </source>
</evidence>
<reference evidence="11 12" key="1">
    <citation type="submission" date="2024-04" db="EMBL/GenBank/DDBJ databases">
        <title>Phyllosticta paracitricarpa is synonymous to the EU quarantine fungus P. citricarpa based on phylogenomic analyses.</title>
        <authorList>
            <consortium name="Lawrence Berkeley National Laboratory"/>
            <person name="Van Ingen-Buijs V.A."/>
            <person name="Van Westerhoven A.C."/>
            <person name="Haridas S."/>
            <person name="Skiadas P."/>
            <person name="Martin F."/>
            <person name="Groenewald J.Z."/>
            <person name="Crous P.W."/>
            <person name="Seidl M.F."/>
        </authorList>
    </citation>
    <scope>NUCLEOTIDE SEQUENCE [LARGE SCALE GENOMIC DNA]</scope>
    <source>
        <strain evidence="11 12">CBS 123374</strain>
    </source>
</reference>
<evidence type="ECO:0000313" key="11">
    <source>
        <dbReference type="EMBL" id="KAK8232074.1"/>
    </source>
</evidence>
<dbReference type="CDD" id="cd03672">
    <property type="entry name" value="NUDIX_Dcp2p_Nudt20"/>
    <property type="match status" value="1"/>
</dbReference>
<feature type="compositionally biased region" description="Polar residues" evidence="9">
    <location>
        <begin position="734"/>
        <end position="746"/>
    </location>
</feature>
<feature type="compositionally biased region" description="Pro residues" evidence="9">
    <location>
        <begin position="573"/>
        <end position="582"/>
    </location>
</feature>
<name>A0ABR1YJT1_9PEZI</name>
<dbReference type="SMART" id="SM01125">
    <property type="entry name" value="DCP2"/>
    <property type="match status" value="1"/>
</dbReference>
<accession>A0ABR1YJT1</accession>
<dbReference type="EMBL" id="JBBWRZ010000007">
    <property type="protein sequence ID" value="KAK8232074.1"/>
    <property type="molecule type" value="Genomic_DNA"/>
</dbReference>
<evidence type="ECO:0000256" key="5">
    <source>
        <dbReference type="ARBA" id="ARBA00022723"/>
    </source>
</evidence>
<evidence type="ECO:0000256" key="2">
    <source>
        <dbReference type="ARBA" id="ARBA00004496"/>
    </source>
</evidence>
<feature type="compositionally biased region" description="Low complexity" evidence="9">
    <location>
        <begin position="380"/>
        <end position="395"/>
    </location>
</feature>
<feature type="compositionally biased region" description="Low complexity" evidence="9">
    <location>
        <begin position="518"/>
        <end position="534"/>
    </location>
</feature>
<dbReference type="InterPro" id="IPR015797">
    <property type="entry name" value="NUDIX_hydrolase-like_dom_sf"/>
</dbReference>
<dbReference type="InterPro" id="IPR000086">
    <property type="entry name" value="NUDIX_hydrolase_dom"/>
</dbReference>
<sequence>MAETKMRLVDCKDTLSTNWSPGRLRPVRRALQPRRLPFAPAALPAAVPWPGLDDLCVRFIINLPNEELESVERICFQIEEAHWFYEDFIRPLDASLPSLNLKQFCLLIFQHCPLFSQFSQSEHLAAYSEFLAYKTRVPVRGAILLNDAMDQVVLVKGWKKGARWSFPRGKINKDENDLDCAVREVYEETGYDARADGLIKEEPQMKYIEVSMREQHMRLYVFRGVPMEYPFEPRTRKEISKISWYKLSELPTLRKSRQTQGTGESLLKENMFYMVAPFLGPLKGWIKQQKRLGRRSAQVTMVEQTAVEVEPEEATESAAEPMPTPAAAPDGHLERLLAGLRGSKTQPDANMPEVAASPQPAPDAASELKRLLSVNGQGSAAAVSSTTTFSTTTTVDPSDNPLLKLFKSTAAPSPAAPPASMPPATPFDQITTAPGEPGTPHHHHPRPPQFSTMPPPPSFPYSPAHPAQMQPSPHPGVPQTRMMPPQGTRPQPPFGPPQFPMGPANHPGFRGPQANFPHWQQQQHPAQQRHQFSQPHRAVHPGFQQMPSHAARPYHRTGDPKFAPVPHQSTAPPIVPPASRLPPPRVNPNAAALLNAFNGNKVDEKQPQSQPAMKPFTAAAEIYKRPDEQESPLPIRLAPQAPQGPSAPPKLSEGFVDGQPPPAVTATKPRNEQQNALLNLFRKPSQTEQTLAPPTGEPVELSAVSPSIERQKAAEPLPKISPGLDAQPKPADLTSATVSGPLNTPSFDAVRKKQGRMSNGRSSQRASPKPKKQQNAPPPQFSILTRPRPDVSSTPSPKHVPTPSPGPAQQAHARPPPALETPKAEPQKPFAPQILRRPQGEMKSPEAKSSGPSFDRRESMPKEQRNNLLSLFGKGTTASPPAVHSGIISPVSPLPEKQGNTGSGQDRSRISSIASTDARSNRGSVSSASKPADKSFLLGYLNGVVKDAGK</sequence>
<dbReference type="SUPFAM" id="SSF55811">
    <property type="entry name" value="Nudix"/>
    <property type="match status" value="1"/>
</dbReference>
<feature type="compositionally biased region" description="Low complexity" evidence="9">
    <location>
        <begin position="355"/>
        <end position="364"/>
    </location>
</feature>
<feature type="compositionally biased region" description="Polar residues" evidence="9">
    <location>
        <begin position="898"/>
        <end position="929"/>
    </location>
</feature>
<feature type="compositionally biased region" description="Pro residues" evidence="9">
    <location>
        <begin position="414"/>
        <end position="425"/>
    </location>
</feature>
<dbReference type="PANTHER" id="PTHR23114">
    <property type="entry name" value="M7GPPPN-MRNA HYDROLASE"/>
    <property type="match status" value="1"/>
</dbReference>
<feature type="compositionally biased region" description="Pro residues" evidence="9">
    <location>
        <begin position="490"/>
        <end position="500"/>
    </location>
</feature>
<evidence type="ECO:0000313" key="12">
    <source>
        <dbReference type="Proteomes" id="UP001492380"/>
    </source>
</evidence>
<feature type="compositionally biased region" description="Low complexity" evidence="9">
    <location>
        <begin position="316"/>
        <end position="327"/>
    </location>
</feature>
<feature type="domain" description="Nudix hydrolase" evidence="10">
    <location>
        <begin position="135"/>
        <end position="272"/>
    </location>
</feature>
<feature type="region of interest" description="Disordered" evidence="9">
    <location>
        <begin position="308"/>
        <end position="327"/>
    </location>
</feature>
<dbReference type="PANTHER" id="PTHR23114:SF17">
    <property type="entry name" value="M7GPPPN-MRNA HYDROLASE"/>
    <property type="match status" value="1"/>
</dbReference>
<keyword evidence="8" id="KW-0464">Manganese</keyword>
<keyword evidence="12" id="KW-1185">Reference proteome</keyword>
<comment type="subcellular location">
    <subcellularLocation>
        <location evidence="2">Cytoplasm</location>
    </subcellularLocation>
</comment>
<dbReference type="InterPro" id="IPR007722">
    <property type="entry name" value="DCP2_BoxA"/>
</dbReference>
<proteinExistence type="inferred from homology"/>
<evidence type="ECO:0000256" key="3">
    <source>
        <dbReference type="ARBA" id="ARBA00005279"/>
    </source>
</evidence>
<evidence type="ECO:0000256" key="7">
    <source>
        <dbReference type="ARBA" id="ARBA00022884"/>
    </source>
</evidence>
<evidence type="ECO:0000256" key="6">
    <source>
        <dbReference type="ARBA" id="ARBA00022801"/>
    </source>
</evidence>
<dbReference type="InterPro" id="IPR036189">
    <property type="entry name" value="DCP2_BoxA_sf"/>
</dbReference>
<feature type="region of interest" description="Disordered" evidence="9">
    <location>
        <begin position="634"/>
        <end position="932"/>
    </location>
</feature>
<comment type="similarity">
    <text evidence="3">Belongs to the Nudix hydrolase family. DCP2 subfamily.</text>
</comment>
<dbReference type="Pfam" id="PF00293">
    <property type="entry name" value="NUDIX"/>
    <property type="match status" value="1"/>
</dbReference>
<dbReference type="PROSITE" id="PS51462">
    <property type="entry name" value="NUDIX"/>
    <property type="match status" value="1"/>
</dbReference>
<keyword evidence="5" id="KW-0479">Metal-binding</keyword>
<keyword evidence="6" id="KW-0378">Hydrolase</keyword>